<dbReference type="InterPro" id="IPR027470">
    <property type="entry name" value="Cation_efflux_CTD"/>
</dbReference>
<proteinExistence type="inferred from homology"/>
<feature type="transmembrane region" description="Helical" evidence="7">
    <location>
        <begin position="97"/>
        <end position="118"/>
    </location>
</feature>
<evidence type="ECO:0000313" key="10">
    <source>
        <dbReference type="EMBL" id="WAA08839.1"/>
    </source>
</evidence>
<accession>A0A9E8LSL7</accession>
<name>A0A9E8LSL7_9BACI</name>
<feature type="transmembrane region" description="Helical" evidence="7">
    <location>
        <begin position="172"/>
        <end position="191"/>
    </location>
</feature>
<dbReference type="NCBIfam" id="TIGR01297">
    <property type="entry name" value="CDF"/>
    <property type="match status" value="1"/>
</dbReference>
<keyword evidence="6 7" id="KW-0472">Membrane</keyword>
<comment type="subcellular location">
    <subcellularLocation>
        <location evidence="1">Membrane</location>
        <topology evidence="1">Multi-pass membrane protein</topology>
    </subcellularLocation>
</comment>
<dbReference type="FunFam" id="1.20.1510.10:FF:000006">
    <property type="entry name" value="Divalent cation efflux transporter"/>
    <property type="match status" value="1"/>
</dbReference>
<protein>
    <submittedName>
        <fullName evidence="10">Cation diffusion facilitator family transporter</fullName>
    </submittedName>
</protein>
<evidence type="ECO:0000256" key="5">
    <source>
        <dbReference type="ARBA" id="ARBA00022989"/>
    </source>
</evidence>
<dbReference type="InterPro" id="IPR027469">
    <property type="entry name" value="Cation_efflux_TMD_sf"/>
</dbReference>
<feature type="domain" description="Cation efflux protein transmembrane" evidence="8">
    <location>
        <begin position="31"/>
        <end position="223"/>
    </location>
</feature>
<evidence type="ECO:0000256" key="1">
    <source>
        <dbReference type="ARBA" id="ARBA00004141"/>
    </source>
</evidence>
<keyword evidence="3" id="KW-0813">Transport</keyword>
<dbReference type="GO" id="GO:0008324">
    <property type="term" value="F:monoatomic cation transmembrane transporter activity"/>
    <property type="evidence" value="ECO:0007669"/>
    <property type="project" value="InterPro"/>
</dbReference>
<feature type="domain" description="Cation efflux protein cytoplasmic" evidence="9">
    <location>
        <begin position="227"/>
        <end position="303"/>
    </location>
</feature>
<dbReference type="Pfam" id="PF01545">
    <property type="entry name" value="Cation_efflux"/>
    <property type="match status" value="1"/>
</dbReference>
<dbReference type="Gene3D" id="1.20.1510.10">
    <property type="entry name" value="Cation efflux protein transmembrane domain"/>
    <property type="match status" value="1"/>
</dbReference>
<dbReference type="PANTHER" id="PTHR43840">
    <property type="entry name" value="MITOCHONDRIAL METAL TRANSPORTER 1-RELATED"/>
    <property type="match status" value="1"/>
</dbReference>
<dbReference type="Gene3D" id="3.30.70.1350">
    <property type="entry name" value="Cation efflux protein, cytoplasmic domain"/>
    <property type="match status" value="1"/>
</dbReference>
<dbReference type="InterPro" id="IPR058533">
    <property type="entry name" value="Cation_efflux_TM"/>
</dbReference>
<dbReference type="SUPFAM" id="SSF160240">
    <property type="entry name" value="Cation efflux protein cytoplasmic domain-like"/>
    <property type="match status" value="1"/>
</dbReference>
<evidence type="ECO:0000256" key="6">
    <source>
        <dbReference type="ARBA" id="ARBA00023136"/>
    </source>
</evidence>
<evidence type="ECO:0000259" key="9">
    <source>
        <dbReference type="Pfam" id="PF16916"/>
    </source>
</evidence>
<dbReference type="SUPFAM" id="SSF161111">
    <property type="entry name" value="Cation efflux protein transmembrane domain-like"/>
    <property type="match status" value="1"/>
</dbReference>
<dbReference type="InterPro" id="IPR050291">
    <property type="entry name" value="CDF_Transporter"/>
</dbReference>
<feature type="transmembrane region" description="Helical" evidence="7">
    <location>
        <begin position="197"/>
        <end position="215"/>
    </location>
</feature>
<keyword evidence="11" id="KW-1185">Reference proteome</keyword>
<keyword evidence="5 7" id="KW-1133">Transmembrane helix</keyword>
<gene>
    <name evidence="10" type="ORF">OE104_09480</name>
</gene>
<evidence type="ECO:0000313" key="11">
    <source>
        <dbReference type="Proteomes" id="UP001164718"/>
    </source>
</evidence>
<evidence type="ECO:0000256" key="3">
    <source>
        <dbReference type="ARBA" id="ARBA00022448"/>
    </source>
</evidence>
<evidence type="ECO:0000256" key="2">
    <source>
        <dbReference type="ARBA" id="ARBA00008114"/>
    </source>
</evidence>
<dbReference type="Pfam" id="PF16916">
    <property type="entry name" value="ZT_dimer"/>
    <property type="match status" value="1"/>
</dbReference>
<evidence type="ECO:0000256" key="4">
    <source>
        <dbReference type="ARBA" id="ARBA00022692"/>
    </source>
</evidence>
<dbReference type="GO" id="GO:0016020">
    <property type="term" value="C:membrane"/>
    <property type="evidence" value="ECO:0007669"/>
    <property type="project" value="UniProtKB-SubCell"/>
</dbReference>
<comment type="similarity">
    <text evidence="2">Belongs to the cation diffusion facilitator (CDF) transporter (TC 2.A.4) family.</text>
</comment>
<sequence>MIKVLIKKFIKDYEDVHDPQVRASYGILSGILGMICNVFLFIIKLITGLMINSIAVISDAFNNLTDSGSSLITIIGANFSRKPPDLEHPYGHGRSEYIASLIVAFLIFAVGLELMIGSVKKIIEPEPVNVHGWSIAILFLSVFIKLWMYSYNKYIGNTIQSTMNIATAKDSFNDAIATLGVIVGTFIGMFVDFPVDGVIGLIISFFIIFTGFSTAKDSVHFLLGSSPDPDIIERIHTIISDSENIRGAHDLHVHDYGPGRKFASMHVVVPSHLNVEAAHFLIHELERRIKKELDIDIVIHIDPVEGIDEWLEEKEREKE</sequence>
<dbReference type="InterPro" id="IPR036837">
    <property type="entry name" value="Cation_efflux_CTD_sf"/>
</dbReference>
<dbReference type="RefSeq" id="WP_275416621.1">
    <property type="nucleotide sequence ID" value="NZ_CP106878.1"/>
</dbReference>
<dbReference type="AlphaFoldDB" id="A0A9E8LSL7"/>
<dbReference type="KEGG" id="faf:OE104_09480"/>
<dbReference type="PANTHER" id="PTHR43840:SF15">
    <property type="entry name" value="MITOCHONDRIAL METAL TRANSPORTER 1-RELATED"/>
    <property type="match status" value="1"/>
</dbReference>
<keyword evidence="4 7" id="KW-0812">Transmembrane</keyword>
<feature type="transmembrane region" description="Helical" evidence="7">
    <location>
        <begin position="130"/>
        <end position="151"/>
    </location>
</feature>
<dbReference type="Proteomes" id="UP001164718">
    <property type="component" value="Chromosome"/>
</dbReference>
<organism evidence="10 11">
    <name type="scientific">Fervidibacillus albus</name>
    <dbReference type="NCBI Taxonomy" id="2980026"/>
    <lineage>
        <taxon>Bacteria</taxon>
        <taxon>Bacillati</taxon>
        <taxon>Bacillota</taxon>
        <taxon>Bacilli</taxon>
        <taxon>Bacillales</taxon>
        <taxon>Bacillaceae</taxon>
        <taxon>Fervidibacillus</taxon>
    </lineage>
</organism>
<evidence type="ECO:0000256" key="7">
    <source>
        <dbReference type="SAM" id="Phobius"/>
    </source>
</evidence>
<reference evidence="10" key="1">
    <citation type="submission" date="2022-09" db="EMBL/GenBank/DDBJ databases">
        <title>Complete Genomes of Fervidibacillus albus and Fervidibacillus halotolerans isolated from tidal flat sediments.</title>
        <authorList>
            <person name="Kwon K.K."/>
            <person name="Yang S.-H."/>
            <person name="Park M.J."/>
            <person name="Oh H.-M."/>
        </authorList>
    </citation>
    <scope>NUCLEOTIDE SEQUENCE</scope>
    <source>
        <strain evidence="10">MEBiC13591</strain>
    </source>
</reference>
<dbReference type="InterPro" id="IPR002524">
    <property type="entry name" value="Cation_efflux"/>
</dbReference>
<evidence type="ECO:0000259" key="8">
    <source>
        <dbReference type="Pfam" id="PF01545"/>
    </source>
</evidence>
<dbReference type="EMBL" id="CP106878">
    <property type="protein sequence ID" value="WAA08839.1"/>
    <property type="molecule type" value="Genomic_DNA"/>
</dbReference>
<feature type="transmembrane region" description="Helical" evidence="7">
    <location>
        <begin position="23"/>
        <end position="43"/>
    </location>
</feature>